<sequence>MIDRPTQTDSPPPSTTYASVAAMHTPRQAQPRRQPSTSRVKPTTAKLLNPVRIVVQLNHEPTLPVRDLPPPVLFRQLSDLCAKVTNAPAPLGAHWNRKLNLIIAFPAGTTRTSIKTLFPSICSLIGSKNKPTIRFDVPWCKVHLAGIRARDSLDLPITSEEELRQTLQRNPAIQALNITVHATWLKKPDNIASTHTSAIIAFEDPDGSIERTLLKSTIFAFGETVTLKKWHERPWLKSH</sequence>
<dbReference type="OrthoDB" id="3265803at2759"/>
<evidence type="ECO:0000313" key="2">
    <source>
        <dbReference type="Proteomes" id="UP000030108"/>
    </source>
</evidence>
<dbReference type="Proteomes" id="UP000030108">
    <property type="component" value="Unassembled WGS sequence"/>
</dbReference>
<dbReference type="AlphaFoldDB" id="X8J123"/>
<protein>
    <submittedName>
        <fullName evidence="1">Uncharacterized protein</fullName>
    </submittedName>
</protein>
<proteinExistence type="predicted"/>
<evidence type="ECO:0000313" key="1">
    <source>
        <dbReference type="EMBL" id="EUC54981.1"/>
    </source>
</evidence>
<dbReference type="EMBL" id="JATN01000322">
    <property type="protein sequence ID" value="EUC54981.1"/>
    <property type="molecule type" value="Genomic_DNA"/>
</dbReference>
<name>X8J123_9AGAM</name>
<accession>X8J123</accession>
<feature type="non-terminal residue" evidence="1">
    <location>
        <position position="239"/>
    </location>
</feature>
<comment type="caution">
    <text evidence="1">The sequence shown here is derived from an EMBL/GenBank/DDBJ whole genome shotgun (WGS) entry which is preliminary data.</text>
</comment>
<reference evidence="2" key="1">
    <citation type="journal article" date="2014" name="Genome Announc.">
        <title>Draft genome sequence of the plant-pathogenic soil fungus Rhizoctonia solani anastomosis group 3 strain Rhs1AP.</title>
        <authorList>
            <person name="Cubeta M.A."/>
            <person name="Thomas E."/>
            <person name="Dean R.A."/>
            <person name="Jabaji S."/>
            <person name="Neate S.M."/>
            <person name="Tavantzis S."/>
            <person name="Toda T."/>
            <person name="Vilgalys R."/>
            <person name="Bharathan N."/>
            <person name="Fedorova-Abrams N."/>
            <person name="Pakala S.B."/>
            <person name="Pakala S.M."/>
            <person name="Zafar N."/>
            <person name="Joardar V."/>
            <person name="Losada L."/>
            <person name="Nierman W.C."/>
        </authorList>
    </citation>
    <scope>NUCLEOTIDE SEQUENCE [LARGE SCALE GENOMIC DNA]</scope>
    <source>
        <strain evidence="2">AG-3</strain>
    </source>
</reference>
<gene>
    <name evidence="1" type="ORF">RSOL_079830</name>
</gene>
<organism evidence="1 2">
    <name type="scientific">Rhizoctonia solani AG-3 Rhs1AP</name>
    <dbReference type="NCBI Taxonomy" id="1086054"/>
    <lineage>
        <taxon>Eukaryota</taxon>
        <taxon>Fungi</taxon>
        <taxon>Dikarya</taxon>
        <taxon>Basidiomycota</taxon>
        <taxon>Agaricomycotina</taxon>
        <taxon>Agaricomycetes</taxon>
        <taxon>Cantharellales</taxon>
        <taxon>Ceratobasidiaceae</taxon>
        <taxon>Rhizoctonia</taxon>
    </lineage>
</organism>